<organism evidence="2 3">
    <name type="scientific">Fonsecaea erecta</name>
    <dbReference type="NCBI Taxonomy" id="1367422"/>
    <lineage>
        <taxon>Eukaryota</taxon>
        <taxon>Fungi</taxon>
        <taxon>Dikarya</taxon>
        <taxon>Ascomycota</taxon>
        <taxon>Pezizomycotina</taxon>
        <taxon>Eurotiomycetes</taxon>
        <taxon>Chaetothyriomycetidae</taxon>
        <taxon>Chaetothyriales</taxon>
        <taxon>Herpotrichiellaceae</taxon>
        <taxon>Fonsecaea</taxon>
    </lineage>
</organism>
<feature type="compositionally biased region" description="Polar residues" evidence="1">
    <location>
        <begin position="401"/>
        <end position="418"/>
    </location>
</feature>
<comment type="caution">
    <text evidence="2">The sequence shown here is derived from an EMBL/GenBank/DDBJ whole genome shotgun (WGS) entry which is preliminary data.</text>
</comment>
<name>A0A179A2B1_9EURO</name>
<sequence>MPSTHGFEFLVEGADGVPFATYDTRPLGRRIITTKIQAKTGVRFNIRVRPHLPFPEANDASPDEGRYNMRPSTRPAQVAGEGDAKPSRAAAKPEDEFHYVAFVYLDGKKKAESTCNLVVDPKDSRYHEEGYLMVGRFSLADDSATQNRSDQDLEASMSVSPWVFSERGIDVLMGRMDISRADPDIPSTAMERDLVDLTQAMGNDNLRGGANAKRGQIEIKIVRVVPDGEIRPNQYWKRDEEETPKNNDDRTHDVIIDKDQEHRISMISTKYRRYRPDEAFLCKAIFQYMDIAKLVSLGLCNVKGEAIDRRQKNAIGSPLSILPSGRGPQRGQLKRLISLKREQGEHGGLEMAKSLSSNDEESASDTTSDSDVPRRKRRAGIRGRKAMALKEKKTLQERETATLNPSTSNLSLVPNKQDSGTEEANAHLQLVQADIGGDHVEAQGVE</sequence>
<reference evidence="2 3" key="1">
    <citation type="submission" date="2016-04" db="EMBL/GenBank/DDBJ databases">
        <title>Draft genome of Fonsecaea erecta CBS 125763.</title>
        <authorList>
            <person name="Weiss V.A."/>
            <person name="Vicente V.A."/>
            <person name="Raittz R.T."/>
            <person name="Moreno L.F."/>
            <person name="De Souza E.M."/>
            <person name="Pedrosa F.O."/>
            <person name="Steffens M.B."/>
            <person name="Faoro H."/>
            <person name="Tadra-Sfeir M.Z."/>
            <person name="Najafzadeh M.J."/>
            <person name="Felipe M.S."/>
            <person name="Teixeira M."/>
            <person name="Sun J."/>
            <person name="Xi L."/>
            <person name="Gomes R."/>
            <person name="De Azevedo C.M."/>
            <person name="Salgado C.G."/>
            <person name="Da Silva M.B."/>
            <person name="Nascimento M.F."/>
            <person name="Queiroz-Telles F."/>
            <person name="Attili D.S."/>
            <person name="Gorbushina A."/>
        </authorList>
    </citation>
    <scope>NUCLEOTIDE SEQUENCE [LARGE SCALE GENOMIC DNA]</scope>
    <source>
        <strain evidence="2 3">CBS 125763</strain>
    </source>
</reference>
<keyword evidence="3" id="KW-1185">Reference proteome</keyword>
<protein>
    <submittedName>
        <fullName evidence="2">Uncharacterized protein</fullName>
    </submittedName>
</protein>
<feature type="region of interest" description="Disordered" evidence="1">
    <location>
        <begin position="341"/>
        <end position="425"/>
    </location>
</feature>
<accession>A0A179A2B1</accession>
<dbReference type="EMBL" id="LVYI01000001">
    <property type="protein sequence ID" value="OAP65666.1"/>
    <property type="molecule type" value="Genomic_DNA"/>
</dbReference>
<dbReference type="RefSeq" id="XP_018699033.1">
    <property type="nucleotide sequence ID" value="XM_018833154.1"/>
</dbReference>
<dbReference type="GeneID" id="30005808"/>
<gene>
    <name evidence="2" type="ORF">AYL99_01638</name>
</gene>
<dbReference type="OrthoDB" id="4144012at2759"/>
<feature type="compositionally biased region" description="Basic and acidic residues" evidence="1">
    <location>
        <begin position="388"/>
        <end position="400"/>
    </location>
</feature>
<evidence type="ECO:0000256" key="1">
    <source>
        <dbReference type="SAM" id="MobiDB-lite"/>
    </source>
</evidence>
<dbReference type="AlphaFoldDB" id="A0A179A2B1"/>
<evidence type="ECO:0000313" key="2">
    <source>
        <dbReference type="EMBL" id="OAP65666.1"/>
    </source>
</evidence>
<proteinExistence type="predicted"/>
<feature type="region of interest" description="Disordered" evidence="1">
    <location>
        <begin position="52"/>
        <end position="91"/>
    </location>
</feature>
<dbReference type="Proteomes" id="UP000078343">
    <property type="component" value="Unassembled WGS sequence"/>
</dbReference>
<evidence type="ECO:0000313" key="3">
    <source>
        <dbReference type="Proteomes" id="UP000078343"/>
    </source>
</evidence>
<feature type="compositionally biased region" description="Basic residues" evidence="1">
    <location>
        <begin position="374"/>
        <end position="387"/>
    </location>
</feature>
<feature type="compositionally biased region" description="Basic and acidic residues" evidence="1">
    <location>
        <begin position="82"/>
        <end position="91"/>
    </location>
</feature>
<dbReference type="STRING" id="1367422.A0A179A2B1"/>